<dbReference type="EMBL" id="JACIJK010000012">
    <property type="protein sequence ID" value="MBB5716606.1"/>
    <property type="molecule type" value="Genomic_DNA"/>
</dbReference>
<gene>
    <name evidence="3" type="ORF">FHS94_003476</name>
</gene>
<keyword evidence="4" id="KW-1185">Reference proteome</keyword>
<dbReference type="InterPro" id="IPR006171">
    <property type="entry name" value="TOPRIM_dom"/>
</dbReference>
<dbReference type="Proteomes" id="UP000546200">
    <property type="component" value="Unassembled WGS sequence"/>
</dbReference>
<protein>
    <submittedName>
        <fullName evidence="3">DNA primase</fullName>
        <ecNumber evidence="3">2.7.7.-</ecNumber>
    </submittedName>
</protein>
<dbReference type="EC" id="2.7.7.-" evidence="3"/>
<dbReference type="AlphaFoldDB" id="A0A7W9BGT4"/>
<keyword evidence="3" id="KW-0548">Nucleotidyltransferase</keyword>
<dbReference type="RefSeq" id="WP_246348737.1">
    <property type="nucleotide sequence ID" value="NZ_JACIJK010000012.1"/>
</dbReference>
<evidence type="ECO:0000259" key="2">
    <source>
        <dbReference type="Pfam" id="PF23639"/>
    </source>
</evidence>
<accession>A0A7W9BGT4</accession>
<dbReference type="Pfam" id="PF23639">
    <property type="entry name" value="DUF7146"/>
    <property type="match status" value="1"/>
</dbReference>
<reference evidence="3 4" key="1">
    <citation type="submission" date="2020-08" db="EMBL/GenBank/DDBJ databases">
        <title>Genomic Encyclopedia of Type Strains, Phase IV (KMG-IV): sequencing the most valuable type-strain genomes for metagenomic binning, comparative biology and taxonomic classification.</title>
        <authorList>
            <person name="Goeker M."/>
        </authorList>
    </citation>
    <scope>NUCLEOTIDE SEQUENCE [LARGE SCALE GENOMIC DNA]</scope>
    <source>
        <strain evidence="3 4">DSM 100044</strain>
    </source>
</reference>
<dbReference type="InterPro" id="IPR055570">
    <property type="entry name" value="DUF7146"/>
</dbReference>
<dbReference type="CDD" id="cd01029">
    <property type="entry name" value="TOPRIM_primases"/>
    <property type="match status" value="1"/>
</dbReference>
<sequence>MNFTDACDLLEGNSNIAIRKVPNPAQPNSKAEDARRIWNAATSIVGTPADVYLARRGIPLSRIALQPNLRFAKLKFDGSEALHPALVAAVRDVRGEITGIQRTYLTEEGEKLCVDAKRSLGTIRGGAIRLSSGGDEDDLGAIYLCEGLEDGLSLLRLQGDAPVWVAAGAGMMEAVKLPATTTNVRIVPDNDFAGRSAALRAGVKFTKQGVFVHLNRLPDEFKDYNEFLLHHLASPVSPEADPGEESGA</sequence>
<proteinExistence type="predicted"/>
<feature type="domain" description="DUF7146" evidence="2">
    <location>
        <begin position="30"/>
        <end position="130"/>
    </location>
</feature>
<dbReference type="Gene3D" id="3.40.1360.10">
    <property type="match status" value="1"/>
</dbReference>
<evidence type="ECO:0000313" key="3">
    <source>
        <dbReference type="EMBL" id="MBB5716606.1"/>
    </source>
</evidence>
<keyword evidence="3" id="KW-0808">Transferase</keyword>
<dbReference type="InterPro" id="IPR034154">
    <property type="entry name" value="TOPRIM_DnaG/twinkle"/>
</dbReference>
<evidence type="ECO:0000259" key="1">
    <source>
        <dbReference type="Pfam" id="PF13362"/>
    </source>
</evidence>
<name>A0A7W9BGT4_9SPHN</name>
<organism evidence="3 4">
    <name type="scientific">Sphingomonas aerophila</name>
    <dbReference type="NCBI Taxonomy" id="1344948"/>
    <lineage>
        <taxon>Bacteria</taxon>
        <taxon>Pseudomonadati</taxon>
        <taxon>Pseudomonadota</taxon>
        <taxon>Alphaproteobacteria</taxon>
        <taxon>Sphingomonadales</taxon>
        <taxon>Sphingomonadaceae</taxon>
        <taxon>Sphingomonas</taxon>
    </lineage>
</organism>
<dbReference type="SUPFAM" id="SSF56731">
    <property type="entry name" value="DNA primase core"/>
    <property type="match status" value="1"/>
</dbReference>
<evidence type="ECO:0000313" key="4">
    <source>
        <dbReference type="Proteomes" id="UP000546200"/>
    </source>
</evidence>
<dbReference type="Pfam" id="PF13362">
    <property type="entry name" value="Toprim_3"/>
    <property type="match status" value="1"/>
</dbReference>
<comment type="caution">
    <text evidence="3">The sequence shown here is derived from an EMBL/GenBank/DDBJ whole genome shotgun (WGS) entry which is preliminary data.</text>
</comment>
<feature type="domain" description="Toprim" evidence="1">
    <location>
        <begin position="142"/>
        <end position="232"/>
    </location>
</feature>
<dbReference type="GO" id="GO:0016779">
    <property type="term" value="F:nucleotidyltransferase activity"/>
    <property type="evidence" value="ECO:0007669"/>
    <property type="project" value="UniProtKB-KW"/>
</dbReference>